<dbReference type="Proteomes" id="UP000247702">
    <property type="component" value="Unassembled WGS sequence"/>
</dbReference>
<proteinExistence type="predicted"/>
<evidence type="ECO:0000256" key="2">
    <source>
        <dbReference type="SAM" id="MobiDB-lite"/>
    </source>
</evidence>
<sequence length="573" mass="66175">MSTSTAEHDSYLVENWDTETLIDFLKEQNLKLDDDNLEILRKRKINGQVFLDMSKDDFMQAGLEMGPAMKFAKEVQALKEKLKRVFFSYLSLSEMLAKYNLIFEGTEIIPLFIPQTYEIKEDNKHFVLCMADINLRLQSYGTLVMTSLESMRNEYVSTILHTALRIAEDTTNKKFSIKPEYKIIGNESCRRVDYAIKDEESLICVTEDKVQQKLTEGFAQNIKQLESSYETNKRKRKRGDDYFDYLYGIVTSARDWHFLLYSPGEILQASKAPFSIEFVEESLVESSEEYQTLRRGIMSSELELSKQRITELEAENVNLRRKISEFDAERAELKRKIAETLKMTEEERTRRGAENAKLKARIEELESEFRDRITKVEQKQTLQSALTANDNTPNNNSSNFNLVTSHHEKPLEDRETDDFLNEVHKKMISDDIRQRNKEKKLQCDQDNTSDTAYVPETVNNVEKSYEPEINEITNFSSSEPSHEIEVVATQSVIANTLQGEIPTVNSKVSHDIKPVNKFSYNSELSRDKKPVNIVNRFSKNSKLSHSSDEDGQTCVHQDDQPPSNIATEFVQGP</sequence>
<dbReference type="InterPro" id="IPR001660">
    <property type="entry name" value="SAM"/>
</dbReference>
<organism evidence="4 5">
    <name type="scientific">Rhizophagus clarus</name>
    <dbReference type="NCBI Taxonomy" id="94130"/>
    <lineage>
        <taxon>Eukaryota</taxon>
        <taxon>Fungi</taxon>
        <taxon>Fungi incertae sedis</taxon>
        <taxon>Mucoromycota</taxon>
        <taxon>Glomeromycotina</taxon>
        <taxon>Glomeromycetes</taxon>
        <taxon>Glomerales</taxon>
        <taxon>Glomeraceae</taxon>
        <taxon>Rhizophagus</taxon>
    </lineage>
</organism>
<evidence type="ECO:0000313" key="5">
    <source>
        <dbReference type="Proteomes" id="UP000247702"/>
    </source>
</evidence>
<comment type="caution">
    <text evidence="4">The sequence shown here is derived from an EMBL/GenBank/DDBJ whole genome shotgun (WGS) entry which is preliminary data.</text>
</comment>
<evidence type="ECO:0000259" key="3">
    <source>
        <dbReference type="SMART" id="SM00454"/>
    </source>
</evidence>
<dbReference type="SMART" id="SM00454">
    <property type="entry name" value="SAM"/>
    <property type="match status" value="1"/>
</dbReference>
<dbReference type="SUPFAM" id="SSF47769">
    <property type="entry name" value="SAM/Pointed domain"/>
    <property type="match status" value="1"/>
</dbReference>
<keyword evidence="1" id="KW-0175">Coiled coil</keyword>
<evidence type="ECO:0000256" key="1">
    <source>
        <dbReference type="SAM" id="Coils"/>
    </source>
</evidence>
<reference evidence="4 5" key="1">
    <citation type="submission" date="2017-11" db="EMBL/GenBank/DDBJ databases">
        <title>The genome of Rhizophagus clarus HR1 reveals common genetic basis of auxotrophy among arbuscular mycorrhizal fungi.</title>
        <authorList>
            <person name="Kobayashi Y."/>
        </authorList>
    </citation>
    <scope>NUCLEOTIDE SEQUENCE [LARGE SCALE GENOMIC DNA]</scope>
    <source>
        <strain evidence="4 5">HR1</strain>
    </source>
</reference>
<dbReference type="Gene3D" id="1.10.150.50">
    <property type="entry name" value="Transcription Factor, Ets-1"/>
    <property type="match status" value="1"/>
</dbReference>
<feature type="region of interest" description="Disordered" evidence="2">
    <location>
        <begin position="540"/>
        <end position="565"/>
    </location>
</feature>
<feature type="region of interest" description="Disordered" evidence="2">
    <location>
        <begin position="381"/>
        <end position="401"/>
    </location>
</feature>
<dbReference type="InterPro" id="IPR013761">
    <property type="entry name" value="SAM/pointed_sf"/>
</dbReference>
<dbReference type="AlphaFoldDB" id="A0A2Z6RA74"/>
<gene>
    <name evidence="4" type="ORF">RclHR1_16350006</name>
</gene>
<feature type="coiled-coil region" evidence="1">
    <location>
        <begin position="302"/>
        <end position="375"/>
    </location>
</feature>
<keyword evidence="5" id="KW-1185">Reference proteome</keyword>
<feature type="compositionally biased region" description="Low complexity" evidence="2">
    <location>
        <begin position="387"/>
        <end position="401"/>
    </location>
</feature>
<feature type="domain" description="SAM" evidence="3">
    <location>
        <begin position="13"/>
        <end position="81"/>
    </location>
</feature>
<dbReference type="EMBL" id="BEXD01000708">
    <property type="protein sequence ID" value="GBB89616.1"/>
    <property type="molecule type" value="Genomic_DNA"/>
</dbReference>
<protein>
    <recommendedName>
        <fullName evidence="3">SAM domain-containing protein</fullName>
    </recommendedName>
</protein>
<accession>A0A2Z6RA74</accession>
<name>A0A2Z6RA74_9GLOM</name>
<evidence type="ECO:0000313" key="4">
    <source>
        <dbReference type="EMBL" id="GBB89616.1"/>
    </source>
</evidence>